<dbReference type="EMBL" id="GGEC01007382">
    <property type="protein sequence ID" value="MBW87865.1"/>
    <property type="molecule type" value="Transcribed_RNA"/>
</dbReference>
<organism evidence="1">
    <name type="scientific">Rhizophora mucronata</name>
    <name type="common">Asiatic mangrove</name>
    <dbReference type="NCBI Taxonomy" id="61149"/>
    <lineage>
        <taxon>Eukaryota</taxon>
        <taxon>Viridiplantae</taxon>
        <taxon>Streptophyta</taxon>
        <taxon>Embryophyta</taxon>
        <taxon>Tracheophyta</taxon>
        <taxon>Spermatophyta</taxon>
        <taxon>Magnoliopsida</taxon>
        <taxon>eudicotyledons</taxon>
        <taxon>Gunneridae</taxon>
        <taxon>Pentapetalae</taxon>
        <taxon>rosids</taxon>
        <taxon>fabids</taxon>
        <taxon>Malpighiales</taxon>
        <taxon>Rhizophoraceae</taxon>
        <taxon>Rhizophora</taxon>
    </lineage>
</organism>
<dbReference type="AlphaFoldDB" id="A0A2P2J341"/>
<proteinExistence type="predicted"/>
<name>A0A2P2J341_RHIMU</name>
<reference evidence="1" key="1">
    <citation type="submission" date="2018-02" db="EMBL/GenBank/DDBJ databases">
        <title>Rhizophora mucronata_Transcriptome.</title>
        <authorList>
            <person name="Meera S.P."/>
            <person name="Sreeshan A."/>
            <person name="Augustine A."/>
        </authorList>
    </citation>
    <scope>NUCLEOTIDE SEQUENCE</scope>
    <source>
        <tissue evidence="1">Leaf</tissue>
    </source>
</reference>
<protein>
    <submittedName>
        <fullName evidence="1">Uncharacterized protein</fullName>
    </submittedName>
</protein>
<accession>A0A2P2J341</accession>
<sequence>MLACLILSRQESLPPIAC</sequence>
<evidence type="ECO:0000313" key="1">
    <source>
        <dbReference type="EMBL" id="MBW87865.1"/>
    </source>
</evidence>